<feature type="compositionally biased region" description="Basic and acidic residues" evidence="2">
    <location>
        <begin position="1328"/>
        <end position="1340"/>
    </location>
</feature>
<feature type="compositionally biased region" description="Low complexity" evidence="2">
    <location>
        <begin position="1421"/>
        <end position="1438"/>
    </location>
</feature>
<dbReference type="EMBL" id="SJPG01000001">
    <property type="protein sequence ID" value="TWT60078.1"/>
    <property type="molecule type" value="Genomic_DNA"/>
</dbReference>
<feature type="region of interest" description="Disordered" evidence="2">
    <location>
        <begin position="1048"/>
        <end position="1126"/>
    </location>
</feature>
<keyword evidence="1" id="KW-0175">Coiled coil</keyword>
<keyword evidence="3" id="KW-0472">Membrane</keyword>
<organism evidence="4 5">
    <name type="scientific">Rubinisphaera italica</name>
    <dbReference type="NCBI Taxonomy" id="2527969"/>
    <lineage>
        <taxon>Bacteria</taxon>
        <taxon>Pseudomonadati</taxon>
        <taxon>Planctomycetota</taxon>
        <taxon>Planctomycetia</taxon>
        <taxon>Planctomycetales</taxon>
        <taxon>Planctomycetaceae</taxon>
        <taxon>Rubinisphaera</taxon>
    </lineage>
</organism>
<feature type="compositionally biased region" description="Basic and acidic residues" evidence="2">
    <location>
        <begin position="1388"/>
        <end position="1399"/>
    </location>
</feature>
<evidence type="ECO:0000313" key="4">
    <source>
        <dbReference type="EMBL" id="TWT60078.1"/>
    </source>
</evidence>
<feature type="region of interest" description="Disordered" evidence="2">
    <location>
        <begin position="809"/>
        <end position="975"/>
    </location>
</feature>
<keyword evidence="5" id="KW-1185">Reference proteome</keyword>
<comment type="caution">
    <text evidence="4">The sequence shown here is derived from an EMBL/GenBank/DDBJ whole genome shotgun (WGS) entry which is preliminary data.</text>
</comment>
<dbReference type="Proteomes" id="UP000316095">
    <property type="component" value="Unassembled WGS sequence"/>
</dbReference>
<feature type="region of interest" description="Disordered" evidence="2">
    <location>
        <begin position="1581"/>
        <end position="1805"/>
    </location>
</feature>
<feature type="compositionally biased region" description="Low complexity" evidence="2">
    <location>
        <begin position="1452"/>
        <end position="1468"/>
    </location>
</feature>
<evidence type="ECO:0000256" key="3">
    <source>
        <dbReference type="SAM" id="Phobius"/>
    </source>
</evidence>
<evidence type="ECO:0000313" key="5">
    <source>
        <dbReference type="Proteomes" id="UP000316095"/>
    </source>
</evidence>
<feature type="compositionally biased region" description="Basic and acidic residues" evidence="2">
    <location>
        <begin position="1581"/>
        <end position="1594"/>
    </location>
</feature>
<feature type="compositionally biased region" description="Low complexity" evidence="2">
    <location>
        <begin position="1623"/>
        <end position="1648"/>
    </location>
</feature>
<feature type="compositionally biased region" description="Low complexity" evidence="2">
    <location>
        <begin position="1524"/>
        <end position="1547"/>
    </location>
</feature>
<feature type="compositionally biased region" description="Polar residues" evidence="2">
    <location>
        <begin position="1595"/>
        <end position="1622"/>
    </location>
</feature>
<feature type="compositionally biased region" description="Basic and acidic residues" evidence="2">
    <location>
        <begin position="1075"/>
        <end position="1085"/>
    </location>
</feature>
<feature type="compositionally biased region" description="Basic and acidic residues" evidence="2">
    <location>
        <begin position="912"/>
        <end position="957"/>
    </location>
</feature>
<feature type="compositionally biased region" description="Polar residues" evidence="2">
    <location>
        <begin position="1488"/>
        <end position="1517"/>
    </location>
</feature>
<feature type="compositionally biased region" description="Low complexity" evidence="2">
    <location>
        <begin position="1706"/>
        <end position="1769"/>
    </location>
</feature>
<feature type="compositionally biased region" description="Basic and acidic residues" evidence="2">
    <location>
        <begin position="1282"/>
        <end position="1291"/>
    </location>
</feature>
<feature type="compositionally biased region" description="Polar residues" evidence="2">
    <location>
        <begin position="1403"/>
        <end position="1419"/>
    </location>
</feature>
<reference evidence="4 5" key="1">
    <citation type="submission" date="2019-02" db="EMBL/GenBank/DDBJ databases">
        <title>Deep-cultivation of Planctomycetes and their phenomic and genomic characterization uncovers novel biology.</title>
        <authorList>
            <person name="Wiegand S."/>
            <person name="Jogler M."/>
            <person name="Boedeker C."/>
            <person name="Pinto D."/>
            <person name="Vollmers J."/>
            <person name="Rivas-Marin E."/>
            <person name="Kohn T."/>
            <person name="Peeters S.H."/>
            <person name="Heuer A."/>
            <person name="Rast P."/>
            <person name="Oberbeckmann S."/>
            <person name="Bunk B."/>
            <person name="Jeske O."/>
            <person name="Meyerdierks A."/>
            <person name="Storesund J.E."/>
            <person name="Kallscheuer N."/>
            <person name="Luecker S."/>
            <person name="Lage O.M."/>
            <person name="Pohl T."/>
            <person name="Merkel B.J."/>
            <person name="Hornburger P."/>
            <person name="Mueller R.-W."/>
            <person name="Bruemmer F."/>
            <person name="Labrenz M."/>
            <person name="Spormann A.M."/>
            <person name="Op Den Camp H."/>
            <person name="Overmann J."/>
            <person name="Amann R."/>
            <person name="Jetten M.S.M."/>
            <person name="Mascher T."/>
            <person name="Medema M.H."/>
            <person name="Devos D.P."/>
            <person name="Kaster A.-K."/>
            <person name="Ovreas L."/>
            <person name="Rohde M."/>
            <person name="Galperin M.Y."/>
            <person name="Jogler C."/>
        </authorList>
    </citation>
    <scope>NUCLEOTIDE SEQUENCE [LARGE SCALE GENOMIC DNA]</scope>
    <source>
        <strain evidence="4 5">Pan54</strain>
    </source>
</reference>
<feature type="compositionally biased region" description="Basic and acidic residues" evidence="2">
    <location>
        <begin position="860"/>
        <end position="870"/>
    </location>
</feature>
<accession>A0A5C5XBC1</accession>
<proteinExistence type="predicted"/>
<feature type="compositionally biased region" description="Low complexity" evidence="2">
    <location>
        <begin position="897"/>
        <end position="909"/>
    </location>
</feature>
<feature type="transmembrane region" description="Helical" evidence="3">
    <location>
        <begin position="70"/>
        <end position="90"/>
    </location>
</feature>
<feature type="region of interest" description="Disordered" evidence="2">
    <location>
        <begin position="718"/>
        <end position="755"/>
    </location>
</feature>
<protein>
    <submittedName>
        <fullName evidence="4">Uncharacterized protein</fullName>
    </submittedName>
</protein>
<feature type="compositionally biased region" description="Basic and acidic residues" evidence="2">
    <location>
        <begin position="879"/>
        <end position="893"/>
    </location>
</feature>
<name>A0A5C5XBC1_9PLAN</name>
<feature type="transmembrane region" description="Helical" evidence="3">
    <location>
        <begin position="159"/>
        <end position="184"/>
    </location>
</feature>
<feature type="coiled-coil region" evidence="1">
    <location>
        <begin position="756"/>
        <end position="805"/>
    </location>
</feature>
<feature type="compositionally biased region" description="Basic and acidic residues" evidence="2">
    <location>
        <begin position="1050"/>
        <end position="1067"/>
    </location>
</feature>
<feature type="compositionally biased region" description="Low complexity" evidence="2">
    <location>
        <begin position="1679"/>
        <end position="1694"/>
    </location>
</feature>
<feature type="compositionally biased region" description="Polar residues" evidence="2">
    <location>
        <begin position="1771"/>
        <end position="1796"/>
    </location>
</feature>
<evidence type="ECO:0000256" key="2">
    <source>
        <dbReference type="SAM" id="MobiDB-lite"/>
    </source>
</evidence>
<evidence type="ECO:0000256" key="1">
    <source>
        <dbReference type="SAM" id="Coils"/>
    </source>
</evidence>
<gene>
    <name evidence="4" type="ORF">Pan54_07910</name>
</gene>
<keyword evidence="3" id="KW-0812">Transmembrane</keyword>
<sequence>MDLLMSQTYPHSATSTAGLPVELRNELAQLDRRLRWVSFAKGFGGLMFVGLVLASLFLTTDYLFPLPGSIRFGFLCLLGLTVLWLVYQWLIVPLARKRRWPELAYMIDSSFPELQERVSSTVELSMNPYHGLLESAFMRDRLRQETNTRLTKIDLWECLSLRSMAIALVGATLFTIVAAFPFLLNAQGYSLLWQRLLTPWVNLDSATNLTFIVENGDRTVPRGNDALIVAEPQWRYHEGTLPRQIRLTWTNERGESQSREMSYDVGRNAYVGKIPQLMANITYNLSSTSARSRTYTIEVADRPRIVDVRLVIDPPAYTNVPQSVIEGAIGTIRVIEGSQLTAELTFEHPVAQADWVWQTQRLTDAGPAENLIDPNESTSPTLATLREPAVLSDDGLKATIRTLATQSDQFQFAVSSSNGLKNIDEPHRLIQIVPDRAPRIDMGGTNDPVKVKMNDVIPIELQADDDFGLMDVHVLVEHLSAAKNNAVLIDWKSEQTGSEVRQLSEQYQIDLSRLELKAGDIIGYRAVARDGRPVPGPNETWTSRRVLMIDNDVKTIAGQEVEDFYANVRRHADIVKNEIAAHRKEIEKERHELDPKPRPEADKKIEEKRPEWMQTKLSLSLQLEDLARKLETRPITTALSQMQVKPAQELIEETAKTLEEFAPKHENDSIELIRKHEEQIREAERSLDRLLNQLRDAERIEEELTELQQLARRAKQLAEQAGQLNETEQKDNESSSAENTEQEQTEQPESLEQQPLEKLNNEWAALTQDLEQLMNRRPELKQAAKNSLLSEIAEAAKVAEDLAKQQTALSEATQADQQVQSEMQQPLTAELKETAELAEELASKSAEEAQKTAAPLFDPSKTKEAVHEQESTNLGKASELLEKAKAALERFQEQSEQAQPLPDDAQQAANEIAKRSRELAQKMYDHNEKEKGFDEQDRHLKQEQKNLDNKYRNKPLDDEAEQQQADLTERKQANDEAIEKINNEKQKLAEQLAGLMEAADAVDVPPNLHPHKRNAILKMDESSEELLARTDRADDRLRDAASNLENLARNIKEPEKRAVMTDQRLKPLQDQAEQLAKETADKANQEGEPDPNAGPELAKRQLEQIRNALGADSVGEEDKLAEAVKTGMQANEELKKNDLKKAAETQQKFAEQLAELNQAIKGAAQKAKDQKAQDQPAEATEKPAESSANPEKSADDNQSTPQENSNGEKPAEQNDTATAENAASKSKPQAWNEANLSPELKELRFPKDQISPEKVKEELERLAEAQQKLNEKTNQTIADNSAPEKEKDLNNKLRNLANEQRSIADQTKRLTGSPAALPRMHAQQAQKEATEALKESKPEEATQAQKQAADNLEQAIDQIERQMVSENTPQKDNPKSPAPDSKQLAQDLQDKLAELDRKIAQAKSATSQEMAQTPNAEPQTSEESPAPAETTPEQTPSAHELSDSLQALQTTQQRIAEQAEQLAQQAEAMNPDQKSANEKLRNAANAAQKASEQLKNGQLQQGTSEASQASENLSQASEEGLESEPAQHAAEQLAEQQQEVTEQLEALSQNPQASKQAREMTQAEIQVQTQALAEAFKRLAEESQAKPIDERRNSEQLANLQKDSQEATENMQQSLQESQDGNLQSSGQASQKAAQQLQQLAKQSSELANTKRDTMVPENVGDEAADASRMLQQAKESLQNAMQEQSQQQQANSEGSPNTPASEGDPSQSQANSQQSPQSGQPTPSSEQSALQQLAQQLAQAAQDLNQAHQNLQPPQQNSNNMSQQQAQAEGSPSNPSEDADSNQGNQTLMSGNEQPDGTVMRSALMRDWGKKQGELEADLTDARRRTIDQEYAPLIQSYFKSLSAPEKSEK</sequence>
<feature type="compositionally biased region" description="Basic and acidic residues" evidence="2">
    <location>
        <begin position="1239"/>
        <end position="1263"/>
    </location>
</feature>
<feature type="compositionally biased region" description="Polar residues" evidence="2">
    <location>
        <begin position="1186"/>
        <end position="1235"/>
    </location>
</feature>
<feature type="transmembrane region" description="Helical" evidence="3">
    <location>
        <begin position="42"/>
        <end position="64"/>
    </location>
</feature>
<keyword evidence="3" id="KW-1133">Transmembrane helix</keyword>
<feature type="compositionally biased region" description="Basic and acidic residues" evidence="2">
    <location>
        <begin position="830"/>
        <end position="850"/>
    </location>
</feature>
<feature type="region of interest" description="Disordered" evidence="2">
    <location>
        <begin position="1161"/>
        <end position="1565"/>
    </location>
</feature>
<feature type="compositionally biased region" description="Polar residues" evidence="2">
    <location>
        <begin position="809"/>
        <end position="826"/>
    </location>
</feature>